<evidence type="ECO:0000256" key="1">
    <source>
        <dbReference type="ARBA" id="ARBA00010641"/>
    </source>
</evidence>
<name>A0ABV4I021_9ACTN</name>
<dbReference type="EMBL" id="JBGGTQ010000001">
    <property type="protein sequence ID" value="MEZ0491053.1"/>
    <property type="molecule type" value="Genomic_DNA"/>
</dbReference>
<dbReference type="InterPro" id="IPR013325">
    <property type="entry name" value="RNA_pol_sigma_r2"/>
</dbReference>
<dbReference type="InterPro" id="IPR007627">
    <property type="entry name" value="RNA_pol_sigma70_r2"/>
</dbReference>
<feature type="domain" description="RNA polymerase sigma factor 70 region 4 type 2" evidence="6">
    <location>
        <begin position="97"/>
        <end position="144"/>
    </location>
</feature>
<evidence type="ECO:0000313" key="8">
    <source>
        <dbReference type="Proteomes" id="UP001566476"/>
    </source>
</evidence>
<dbReference type="Gene3D" id="1.10.1740.10">
    <property type="match status" value="1"/>
</dbReference>
<dbReference type="PANTHER" id="PTHR43133">
    <property type="entry name" value="RNA POLYMERASE ECF-TYPE SIGMA FACTO"/>
    <property type="match status" value="1"/>
</dbReference>
<protein>
    <submittedName>
        <fullName evidence="7">RNA polymerase sigma factor</fullName>
    </submittedName>
</protein>
<accession>A0ABV4I021</accession>
<comment type="similarity">
    <text evidence="1">Belongs to the sigma-70 factor family. ECF subfamily.</text>
</comment>
<sequence length="157" mass="16894">MEPFERVVEQHGATVLRVCRAVVGEHAAEDAWSETFLAALTAYPRLRPGSDVRAWLVTIAHRKAVDVLRVRARAAVPVAEPPEPPSTGEHPGDGRGDVWHAVAALPRKQRQCVAYHHAGGLPYEEVAALVGGTPAAARRAAADGIAALRRTWTSEEC</sequence>
<evidence type="ECO:0000259" key="5">
    <source>
        <dbReference type="Pfam" id="PF04542"/>
    </source>
</evidence>
<dbReference type="SUPFAM" id="SSF88659">
    <property type="entry name" value="Sigma3 and sigma4 domains of RNA polymerase sigma factors"/>
    <property type="match status" value="1"/>
</dbReference>
<dbReference type="InterPro" id="IPR013249">
    <property type="entry name" value="RNA_pol_sigma70_r4_t2"/>
</dbReference>
<dbReference type="InterPro" id="IPR036388">
    <property type="entry name" value="WH-like_DNA-bd_sf"/>
</dbReference>
<keyword evidence="2" id="KW-0805">Transcription regulation</keyword>
<dbReference type="Pfam" id="PF04542">
    <property type="entry name" value="Sigma70_r2"/>
    <property type="match status" value="1"/>
</dbReference>
<keyword evidence="4" id="KW-0804">Transcription</keyword>
<feature type="domain" description="RNA polymerase sigma-70 region 2" evidence="5">
    <location>
        <begin position="8"/>
        <end position="73"/>
    </location>
</feature>
<keyword evidence="8" id="KW-1185">Reference proteome</keyword>
<evidence type="ECO:0000256" key="4">
    <source>
        <dbReference type="ARBA" id="ARBA00023163"/>
    </source>
</evidence>
<organism evidence="7 8">
    <name type="scientific">Kineococcus mangrovi</name>
    <dbReference type="NCBI Taxonomy" id="1660183"/>
    <lineage>
        <taxon>Bacteria</taxon>
        <taxon>Bacillati</taxon>
        <taxon>Actinomycetota</taxon>
        <taxon>Actinomycetes</taxon>
        <taxon>Kineosporiales</taxon>
        <taxon>Kineosporiaceae</taxon>
        <taxon>Kineococcus</taxon>
    </lineage>
</organism>
<dbReference type="InterPro" id="IPR039425">
    <property type="entry name" value="RNA_pol_sigma-70-like"/>
</dbReference>
<dbReference type="InterPro" id="IPR014284">
    <property type="entry name" value="RNA_pol_sigma-70_dom"/>
</dbReference>
<dbReference type="Pfam" id="PF08281">
    <property type="entry name" value="Sigma70_r4_2"/>
    <property type="match status" value="1"/>
</dbReference>
<comment type="caution">
    <text evidence="7">The sequence shown here is derived from an EMBL/GenBank/DDBJ whole genome shotgun (WGS) entry which is preliminary data.</text>
</comment>
<dbReference type="Proteomes" id="UP001566476">
    <property type="component" value="Unassembled WGS sequence"/>
</dbReference>
<evidence type="ECO:0000259" key="6">
    <source>
        <dbReference type="Pfam" id="PF08281"/>
    </source>
</evidence>
<dbReference type="SUPFAM" id="SSF88946">
    <property type="entry name" value="Sigma2 domain of RNA polymerase sigma factors"/>
    <property type="match status" value="1"/>
</dbReference>
<dbReference type="Gene3D" id="1.10.10.10">
    <property type="entry name" value="Winged helix-like DNA-binding domain superfamily/Winged helix DNA-binding domain"/>
    <property type="match status" value="1"/>
</dbReference>
<dbReference type="InterPro" id="IPR013324">
    <property type="entry name" value="RNA_pol_sigma_r3/r4-like"/>
</dbReference>
<proteinExistence type="inferred from homology"/>
<evidence type="ECO:0000256" key="3">
    <source>
        <dbReference type="ARBA" id="ARBA00023082"/>
    </source>
</evidence>
<evidence type="ECO:0000313" key="7">
    <source>
        <dbReference type="EMBL" id="MEZ0491053.1"/>
    </source>
</evidence>
<dbReference type="RefSeq" id="WP_370717083.1">
    <property type="nucleotide sequence ID" value="NZ_JBGGTQ010000001.1"/>
</dbReference>
<reference evidence="7 8" key="1">
    <citation type="submission" date="2024-07" db="EMBL/GenBank/DDBJ databases">
        <authorList>
            <person name="Thanompreechachai J."/>
            <person name="Duangmal K."/>
        </authorList>
    </citation>
    <scope>NUCLEOTIDE SEQUENCE [LARGE SCALE GENOMIC DNA]</scope>
    <source>
        <strain evidence="7 8">TBRC 1896</strain>
    </source>
</reference>
<gene>
    <name evidence="7" type="ORF">AB2L28_02230</name>
</gene>
<keyword evidence="3" id="KW-0731">Sigma factor</keyword>
<dbReference type="NCBIfam" id="TIGR02937">
    <property type="entry name" value="sigma70-ECF"/>
    <property type="match status" value="1"/>
</dbReference>
<evidence type="ECO:0000256" key="2">
    <source>
        <dbReference type="ARBA" id="ARBA00023015"/>
    </source>
</evidence>
<dbReference type="PANTHER" id="PTHR43133:SF66">
    <property type="entry name" value="ECF RNA POLYMERASE SIGMA FACTOR SIGK"/>
    <property type="match status" value="1"/>
</dbReference>